<gene>
    <name evidence="1" type="ORF">BaRGS_00015092</name>
</gene>
<dbReference type="Proteomes" id="UP001519460">
    <property type="component" value="Unassembled WGS sequence"/>
</dbReference>
<evidence type="ECO:0000313" key="1">
    <source>
        <dbReference type="EMBL" id="KAK7493580.1"/>
    </source>
</evidence>
<keyword evidence="2" id="KW-1185">Reference proteome</keyword>
<reference evidence="1 2" key="1">
    <citation type="journal article" date="2023" name="Sci. Data">
        <title>Genome assembly of the Korean intertidal mud-creeper Batillaria attramentaria.</title>
        <authorList>
            <person name="Patra A.K."/>
            <person name="Ho P.T."/>
            <person name="Jun S."/>
            <person name="Lee S.J."/>
            <person name="Kim Y."/>
            <person name="Won Y.J."/>
        </authorList>
    </citation>
    <scope>NUCLEOTIDE SEQUENCE [LARGE SCALE GENOMIC DNA]</scope>
    <source>
        <strain evidence="1">Wonlab-2016</strain>
    </source>
</reference>
<dbReference type="AlphaFoldDB" id="A0ABD0L296"/>
<proteinExistence type="predicted"/>
<dbReference type="EMBL" id="JACVVK020000091">
    <property type="protein sequence ID" value="KAK7493580.1"/>
    <property type="molecule type" value="Genomic_DNA"/>
</dbReference>
<comment type="caution">
    <text evidence="1">The sequence shown here is derived from an EMBL/GenBank/DDBJ whole genome shotgun (WGS) entry which is preliminary data.</text>
</comment>
<sequence>MPLLFCRLITELGYTCVGSEIGVKHGLSQHNTPRKLCRNISLLSESCVVCNVRSTENVSFLGDYLPSASKLMKPYRLEHKYKLKSKLSMGHRIDENQTCGHTNCQRRAANSKRARMTSLTFDASSKVIMPLPVSFHWFNKDYLIFMI</sequence>
<accession>A0ABD0L296</accession>
<evidence type="ECO:0000313" key="2">
    <source>
        <dbReference type="Proteomes" id="UP001519460"/>
    </source>
</evidence>
<organism evidence="1 2">
    <name type="scientific">Batillaria attramentaria</name>
    <dbReference type="NCBI Taxonomy" id="370345"/>
    <lineage>
        <taxon>Eukaryota</taxon>
        <taxon>Metazoa</taxon>
        <taxon>Spiralia</taxon>
        <taxon>Lophotrochozoa</taxon>
        <taxon>Mollusca</taxon>
        <taxon>Gastropoda</taxon>
        <taxon>Caenogastropoda</taxon>
        <taxon>Sorbeoconcha</taxon>
        <taxon>Cerithioidea</taxon>
        <taxon>Batillariidae</taxon>
        <taxon>Batillaria</taxon>
    </lineage>
</organism>
<protein>
    <submittedName>
        <fullName evidence="1">Uncharacterized protein</fullName>
    </submittedName>
</protein>
<name>A0ABD0L296_9CAEN</name>